<keyword evidence="3" id="KW-1185">Reference proteome</keyword>
<dbReference type="SUPFAM" id="SSF48452">
    <property type="entry name" value="TPR-like"/>
    <property type="match status" value="1"/>
</dbReference>
<feature type="region of interest" description="Disordered" evidence="1">
    <location>
        <begin position="317"/>
        <end position="360"/>
    </location>
</feature>
<dbReference type="PANTHER" id="PTHR26312:SF176">
    <property type="entry name" value="TETRATRICOPEPTIDE-LIKE HELICAL DOMAIN-CONTAINING PROTEIN-RELATED"/>
    <property type="match status" value="1"/>
</dbReference>
<dbReference type="OrthoDB" id="1924189at2759"/>
<gene>
    <name evidence="2" type="ORF">CJ030_MR3G014827</name>
</gene>
<dbReference type="EMBL" id="RXIC02000021">
    <property type="protein sequence ID" value="KAB1217763.1"/>
    <property type="molecule type" value="Genomic_DNA"/>
</dbReference>
<dbReference type="InterPro" id="IPR011990">
    <property type="entry name" value="TPR-like_helical_dom_sf"/>
</dbReference>
<dbReference type="PANTHER" id="PTHR26312">
    <property type="entry name" value="TETRATRICOPEPTIDE REPEAT PROTEIN 5"/>
    <property type="match status" value="1"/>
</dbReference>
<comment type="caution">
    <text evidence="2">The sequence shown here is derived from an EMBL/GenBank/DDBJ whole genome shotgun (WGS) entry which is preliminary data.</text>
</comment>
<organism evidence="2 3">
    <name type="scientific">Morella rubra</name>
    <name type="common">Chinese bayberry</name>
    <dbReference type="NCBI Taxonomy" id="262757"/>
    <lineage>
        <taxon>Eukaryota</taxon>
        <taxon>Viridiplantae</taxon>
        <taxon>Streptophyta</taxon>
        <taxon>Embryophyta</taxon>
        <taxon>Tracheophyta</taxon>
        <taxon>Spermatophyta</taxon>
        <taxon>Magnoliopsida</taxon>
        <taxon>eudicotyledons</taxon>
        <taxon>Gunneridae</taxon>
        <taxon>Pentapetalae</taxon>
        <taxon>rosids</taxon>
        <taxon>fabids</taxon>
        <taxon>Fagales</taxon>
        <taxon>Myricaceae</taxon>
        <taxon>Morella</taxon>
    </lineage>
</organism>
<evidence type="ECO:0000256" key="1">
    <source>
        <dbReference type="SAM" id="MobiDB-lite"/>
    </source>
</evidence>
<dbReference type="Proteomes" id="UP000516437">
    <property type="component" value="Chromosome 3"/>
</dbReference>
<proteinExistence type="predicted"/>
<reference evidence="2 3" key="1">
    <citation type="journal article" date="2019" name="Plant Biotechnol. J.">
        <title>The red bayberry genome and genetic basis of sex determination.</title>
        <authorList>
            <person name="Jia H.M."/>
            <person name="Jia H.J."/>
            <person name="Cai Q.L."/>
            <person name="Wang Y."/>
            <person name="Zhao H.B."/>
            <person name="Yang W.F."/>
            <person name="Wang G.Y."/>
            <person name="Li Y.H."/>
            <person name="Zhan D.L."/>
            <person name="Shen Y.T."/>
            <person name="Niu Q.F."/>
            <person name="Chang L."/>
            <person name="Qiu J."/>
            <person name="Zhao L."/>
            <person name="Xie H.B."/>
            <person name="Fu W.Y."/>
            <person name="Jin J."/>
            <person name="Li X.W."/>
            <person name="Jiao Y."/>
            <person name="Zhou C.C."/>
            <person name="Tu T."/>
            <person name="Chai C.Y."/>
            <person name="Gao J.L."/>
            <person name="Fan L.J."/>
            <person name="van de Weg E."/>
            <person name="Wang J.Y."/>
            <person name="Gao Z.S."/>
        </authorList>
    </citation>
    <scope>NUCLEOTIDE SEQUENCE [LARGE SCALE GENOMIC DNA]</scope>
    <source>
        <tissue evidence="2">Leaves</tissue>
    </source>
</reference>
<evidence type="ECO:0000313" key="3">
    <source>
        <dbReference type="Proteomes" id="UP000516437"/>
    </source>
</evidence>
<sequence length="546" mass="61288">MGLGIGPNPQSVEAFQTAASLLCYVPEHKISSPLLNLWSASNKSLACRLARQTTRFGLSYSRGNLIKRACSPNFDELSDEELFRQRFDLPEYDEEIDNDTACTFSEISGKTSHRDCGTLSVKSWHVAALKLDFLEPSLLGIQPEPPHWPEKDDVVRISIERRANRGEIPISLRIIKRKQQLQQNFKKAGDFSCCSVKRAFSSMVFIIGELQSYALHMRETLYCEDLQMIIDKVQRELNASFVWLFQQVFSRTPTLMVYVMILIADFTVCSMHDNIFIAAAAASPEVSCATATVTENSHQPQSKFDAMTSRSFLTLSSSIGKGSGGGGRDKVSPVPRGTEGGDKNSRRSSMSTHHPNAVLDGVSEVSLSKNNDLASEEELNLWKSVVEEASKMQAEMGRETLDHGTMQQLVAPVSVELEADEYDVYFRTDLLYQMGLSQEPNNPLLLSNYAQFLHLVAHDNDRAEECFKRAMHQEAVDAEGLSRYADFLWMVRKDLWGAEERYQQAVAAEPGNPYYASKYANFLWSTGGEETCFPPNKPYDKCKKVL</sequence>
<accession>A0A6A1VYJ0</accession>
<protein>
    <submittedName>
        <fullName evidence="2">Uncharacterized protein</fullName>
    </submittedName>
</protein>
<evidence type="ECO:0000313" key="2">
    <source>
        <dbReference type="EMBL" id="KAB1217763.1"/>
    </source>
</evidence>
<name>A0A6A1VYJ0_9ROSI</name>
<dbReference type="AlphaFoldDB" id="A0A6A1VYJ0"/>
<dbReference type="Gene3D" id="1.25.40.10">
    <property type="entry name" value="Tetratricopeptide repeat domain"/>
    <property type="match status" value="1"/>
</dbReference>